<evidence type="ECO:0000313" key="3">
    <source>
        <dbReference type="Proteomes" id="UP000008680"/>
    </source>
</evidence>
<feature type="coiled-coil region" evidence="1">
    <location>
        <begin position="469"/>
        <end position="503"/>
    </location>
</feature>
<dbReference type="EMBL" id="CP001719">
    <property type="protein sequence ID" value="ADC45954.1"/>
    <property type="molecule type" value="Genomic_DNA"/>
</dbReference>
<dbReference type="KEGG" id="mru:mru_0102"/>
<dbReference type="STRING" id="634498.mru_0102"/>
<dbReference type="AlphaFoldDB" id="D3DYN4"/>
<name>D3DYN4_METRM</name>
<evidence type="ECO:0000313" key="2">
    <source>
        <dbReference type="EMBL" id="ADC45954.1"/>
    </source>
</evidence>
<dbReference type="eggNOG" id="ENOG502N55H">
    <property type="taxonomic scope" value="Archaea"/>
</dbReference>
<reference evidence="2 3" key="1">
    <citation type="journal article" date="2010" name="PLoS ONE">
        <title>The genome sequence of the rumen methanogen Methanobrevibacter ruminantium reveals new possibilities for controlling ruminant methane emissions.</title>
        <authorList>
            <person name="Leahy S.C."/>
            <person name="Kelly W.J."/>
            <person name="Altermann E."/>
            <person name="Ronimus R.S."/>
            <person name="Yeoman C.J."/>
            <person name="Pacheco D.M."/>
            <person name="Li D."/>
            <person name="Kong Z."/>
            <person name="McTavish S."/>
            <person name="Sang C."/>
            <person name="Lambie S.C."/>
            <person name="Janssen P.H."/>
            <person name="Dey D."/>
            <person name="Attwood G.T."/>
        </authorList>
    </citation>
    <scope>NUCLEOTIDE SEQUENCE [LARGE SCALE GENOMIC DNA]</scope>
    <source>
        <strain evidence="3">ATCC 35063 / DSM 1093 / JCM 13430 / OCM 146 / M1</strain>
    </source>
</reference>
<organism evidence="2 3">
    <name type="scientific">Methanobrevibacter ruminantium (strain ATCC 35063 / DSM 1093 / JCM 13430 / OCM 146 / M1)</name>
    <name type="common">Methanobacterium ruminantium</name>
    <dbReference type="NCBI Taxonomy" id="634498"/>
    <lineage>
        <taxon>Archaea</taxon>
        <taxon>Methanobacteriati</taxon>
        <taxon>Methanobacteriota</taxon>
        <taxon>Methanomada group</taxon>
        <taxon>Methanobacteria</taxon>
        <taxon>Methanobacteriales</taxon>
        <taxon>Methanobacteriaceae</taxon>
        <taxon>Methanobrevibacter</taxon>
    </lineage>
</organism>
<gene>
    <name evidence="2" type="ordered locus">mru_0102</name>
</gene>
<keyword evidence="1" id="KW-0175">Coiled coil</keyword>
<dbReference type="GeneID" id="8769720"/>
<dbReference type="SUPFAM" id="SSF53756">
    <property type="entry name" value="UDP-Glycosyltransferase/glycogen phosphorylase"/>
    <property type="match status" value="1"/>
</dbReference>
<evidence type="ECO:0008006" key="4">
    <source>
        <dbReference type="Google" id="ProtNLM"/>
    </source>
</evidence>
<dbReference type="HOGENOM" id="CLU_527488_0_0_2"/>
<protein>
    <recommendedName>
        <fullName evidence="4">Glycosyl transferase GT4 family</fullName>
    </recommendedName>
</protein>
<dbReference type="RefSeq" id="WP_012954910.1">
    <property type="nucleotide sequence ID" value="NC_013790.1"/>
</dbReference>
<proteinExistence type="predicted"/>
<keyword evidence="3" id="KW-1185">Reference proteome</keyword>
<accession>D3DYN4</accession>
<dbReference type="Proteomes" id="UP000008680">
    <property type="component" value="Chromosome"/>
</dbReference>
<dbReference type="PATRIC" id="fig|634498.28.peg.106"/>
<evidence type="ECO:0000256" key="1">
    <source>
        <dbReference type="SAM" id="Coils"/>
    </source>
</evidence>
<dbReference type="OrthoDB" id="46222at2157"/>
<sequence length="516" mass="60618">MKDNNKKEQAEDLLIANKFPPMNDVSGIILAKRALLSGKRYDVCHTVIKEPLDNDFNEIAEEIIDNRIIIKNFEYEMSKKELNETFRNYITEGLKKLEETNPNYKTITTRSWGFQPNFLALEYKLKHPDTFWTAEFSDPLTVNIENKPRDRRFKLDNKEYIDRINNEIDKVNERTGQNLEHIKESDFIYLICEYIAYVFADKIRFTNPNQREIMLNQCPYDVKDMVMAKSEINPHPTLDEKYYHIKEVDYKIDDDCINIGYFGTYFGKRNFETIFYACESLNEDIRSKVKFHLFLNHGDNLKRLTGNLKISKNIIVNDKVSLLEFLNLSTKLDILLVNDTETKGNFEINPYRPSKIADYIGSGRDIWGICEKDSIMDGLDEIKYKSYINDFYSAKLTFNQIVKDSSKIDDGLKENPFEDNDYLAKRASAMSEDEIVELINENNYLKGRTNHLNHLFNGTRGRGLFADEAKKLNLKNEKLEMENKKLKKENKKYKKDLKYLKSSKGSLKYQIKKIVK</sequence>